<organism evidence="5 6">
    <name type="scientific">Paraburkholderia hospita</name>
    <dbReference type="NCBI Taxonomy" id="169430"/>
    <lineage>
        <taxon>Bacteria</taxon>
        <taxon>Pseudomonadati</taxon>
        <taxon>Pseudomonadota</taxon>
        <taxon>Betaproteobacteria</taxon>
        <taxon>Burkholderiales</taxon>
        <taxon>Burkholderiaceae</taxon>
        <taxon>Paraburkholderia</taxon>
    </lineage>
</organism>
<dbReference type="SFLD" id="SFLDG01129">
    <property type="entry name" value="C1.5:_HAD__Beta-PGM__Phosphata"/>
    <property type="match status" value="1"/>
</dbReference>
<evidence type="ECO:0000256" key="4">
    <source>
        <dbReference type="ARBA" id="ARBA00022842"/>
    </source>
</evidence>
<evidence type="ECO:0000313" key="5">
    <source>
        <dbReference type="EMBL" id="EIM95329.1"/>
    </source>
</evidence>
<dbReference type="Proteomes" id="UP000004980">
    <property type="component" value="Unassembled WGS sequence"/>
</dbReference>
<dbReference type="InterPro" id="IPR023198">
    <property type="entry name" value="PGP-like_dom2"/>
</dbReference>
<name>A0ABP2PDB4_9BURK</name>
<evidence type="ECO:0000313" key="6">
    <source>
        <dbReference type="Proteomes" id="UP000004980"/>
    </source>
</evidence>
<gene>
    <name evidence="5" type="ORF">WQE_40069</name>
</gene>
<evidence type="ECO:0000256" key="2">
    <source>
        <dbReference type="ARBA" id="ARBA00006171"/>
    </source>
</evidence>
<dbReference type="Pfam" id="PF00702">
    <property type="entry name" value="Hydrolase"/>
    <property type="match status" value="1"/>
</dbReference>
<evidence type="ECO:0000256" key="1">
    <source>
        <dbReference type="ARBA" id="ARBA00001946"/>
    </source>
</evidence>
<comment type="caution">
    <text evidence="5">The sequence shown here is derived from an EMBL/GenBank/DDBJ whole genome shotgun (WGS) entry which is preliminary data.</text>
</comment>
<dbReference type="Gene3D" id="3.40.50.1000">
    <property type="entry name" value="HAD superfamily/HAD-like"/>
    <property type="match status" value="1"/>
</dbReference>
<dbReference type="PANTHER" id="PTHR46193:SF10">
    <property type="entry name" value="6-PHOSPHOGLUCONATE PHOSPHATASE"/>
    <property type="match status" value="1"/>
</dbReference>
<dbReference type="InterPro" id="IPR051600">
    <property type="entry name" value="Beta-PGM-like"/>
</dbReference>
<dbReference type="SFLD" id="SFLDS00003">
    <property type="entry name" value="Haloacid_Dehalogenase"/>
    <property type="match status" value="1"/>
</dbReference>
<dbReference type="Gene3D" id="1.10.150.240">
    <property type="entry name" value="Putative phosphatase, domain 2"/>
    <property type="match status" value="1"/>
</dbReference>
<dbReference type="InterPro" id="IPR036412">
    <property type="entry name" value="HAD-like_sf"/>
</dbReference>
<keyword evidence="5" id="KW-0378">Hydrolase</keyword>
<keyword evidence="6" id="KW-1185">Reference proteome</keyword>
<comment type="similarity">
    <text evidence="2">Belongs to the HAD-like hydrolase superfamily. CbbY/CbbZ/Gph/YieH family.</text>
</comment>
<reference evidence="5 6" key="1">
    <citation type="journal article" date="2012" name="J. Bacteriol.">
        <title>Draft Genome Sequence of the Soil Bacterium Burkholderia terrae Strain BS001, Which Interacts with Fungal Surface Structures.</title>
        <authorList>
            <person name="Nazir R."/>
            <person name="Hansen M.A."/>
            <person name="Sorensen S."/>
            <person name="van Elsas J.D."/>
        </authorList>
    </citation>
    <scope>NUCLEOTIDE SEQUENCE [LARGE SCALE GENOMIC DNA]</scope>
    <source>
        <strain evidence="5 6">BS001</strain>
    </source>
</reference>
<dbReference type="PANTHER" id="PTHR46193">
    <property type="entry name" value="6-PHOSPHOGLUCONATE PHOSPHATASE"/>
    <property type="match status" value="1"/>
</dbReference>
<dbReference type="SUPFAM" id="SSF56784">
    <property type="entry name" value="HAD-like"/>
    <property type="match status" value="1"/>
</dbReference>
<keyword evidence="3" id="KW-0479">Metal-binding</keyword>
<sequence>MTEIRTEANAGPPGVALICDCDGVLVDSEAIAGATIVRELEGLWPGVEVEPVVTPLLGFRTEQVLQTTAATLGKSLTPEQIGAIHTAVGAAAIKAPMVRGIDTALASIPLLKACASNSYSAYVAHTVDRTGLRRFFEGRLFTADLVPNPKPAPDVYLFAAKHMAVVPARCLVVEDSVAGATAAVSAGMAVLGYAGGAHDPEEQALKLRHVGAKVTFDHMSDLPGLAETWTRELGFSWPSIAGE</sequence>
<dbReference type="EMBL" id="AKAU01000249">
    <property type="protein sequence ID" value="EIM95329.1"/>
    <property type="molecule type" value="Genomic_DNA"/>
</dbReference>
<dbReference type="NCBIfam" id="TIGR01509">
    <property type="entry name" value="HAD-SF-IA-v3"/>
    <property type="match status" value="1"/>
</dbReference>
<dbReference type="InterPro" id="IPR006439">
    <property type="entry name" value="HAD-SF_hydro_IA"/>
</dbReference>
<dbReference type="RefSeq" id="WP_009769850.1">
    <property type="nucleotide sequence ID" value="NZ_AKAU01000249.1"/>
</dbReference>
<dbReference type="InterPro" id="IPR023214">
    <property type="entry name" value="HAD_sf"/>
</dbReference>
<keyword evidence="4" id="KW-0460">Magnesium</keyword>
<dbReference type="GO" id="GO:0016787">
    <property type="term" value="F:hydrolase activity"/>
    <property type="evidence" value="ECO:0007669"/>
    <property type="project" value="UniProtKB-KW"/>
</dbReference>
<comment type="cofactor">
    <cofactor evidence="1">
        <name>Mg(2+)</name>
        <dbReference type="ChEBI" id="CHEBI:18420"/>
    </cofactor>
</comment>
<evidence type="ECO:0000256" key="3">
    <source>
        <dbReference type="ARBA" id="ARBA00022723"/>
    </source>
</evidence>
<protein>
    <submittedName>
        <fullName evidence="5">HAD family hydrolase</fullName>
    </submittedName>
</protein>
<accession>A0ABP2PDB4</accession>
<proteinExistence type="inferred from homology"/>